<name>A0ABQ1R168_9ALTE</name>
<gene>
    <name evidence="1" type="ORF">GCM10011357_07650</name>
</gene>
<evidence type="ECO:0000313" key="1">
    <source>
        <dbReference type="EMBL" id="GGD54410.1"/>
    </source>
</evidence>
<dbReference type="Gene3D" id="3.50.50.60">
    <property type="entry name" value="FAD/NAD(P)-binding domain"/>
    <property type="match status" value="1"/>
</dbReference>
<dbReference type="SUPFAM" id="SSF51905">
    <property type="entry name" value="FAD/NAD(P)-binding domain"/>
    <property type="match status" value="1"/>
</dbReference>
<proteinExistence type="predicted"/>
<accession>A0ABQ1R168</accession>
<reference evidence="2" key="1">
    <citation type="journal article" date="2019" name="Int. J. Syst. Evol. Microbiol.">
        <title>The Global Catalogue of Microorganisms (GCM) 10K type strain sequencing project: providing services to taxonomists for standard genome sequencing and annotation.</title>
        <authorList>
            <consortium name="The Broad Institute Genomics Platform"/>
            <consortium name="The Broad Institute Genome Sequencing Center for Infectious Disease"/>
            <person name="Wu L."/>
            <person name="Ma J."/>
        </authorList>
    </citation>
    <scope>NUCLEOTIDE SEQUENCE [LARGE SCALE GENOMIC DNA]</scope>
    <source>
        <strain evidence="2">CGMCC 1.12923</strain>
    </source>
</reference>
<keyword evidence="2" id="KW-1185">Reference proteome</keyword>
<evidence type="ECO:0000313" key="2">
    <source>
        <dbReference type="Proteomes" id="UP000614272"/>
    </source>
</evidence>
<dbReference type="EMBL" id="BMGJ01000002">
    <property type="protein sequence ID" value="GGD54410.1"/>
    <property type="molecule type" value="Genomic_DNA"/>
</dbReference>
<protein>
    <recommendedName>
        <fullName evidence="3">FAD/NAD(P)-binding domain-containing protein</fullName>
    </recommendedName>
</protein>
<organism evidence="1 2">
    <name type="scientific">Lacimicrobium alkaliphilum</name>
    <dbReference type="NCBI Taxonomy" id="1526571"/>
    <lineage>
        <taxon>Bacteria</taxon>
        <taxon>Pseudomonadati</taxon>
        <taxon>Pseudomonadota</taxon>
        <taxon>Gammaproteobacteria</taxon>
        <taxon>Alteromonadales</taxon>
        <taxon>Alteromonadaceae</taxon>
        <taxon>Lacimicrobium</taxon>
    </lineage>
</organism>
<sequence>MPDMEFKDYIVIGAGPAGMTAALYLNRLHRAETGYLEFSRFYGAREGT</sequence>
<dbReference type="RefSeq" id="WP_180237071.1">
    <property type="nucleotide sequence ID" value="NZ_BMGJ01000002.1"/>
</dbReference>
<comment type="caution">
    <text evidence="1">The sequence shown here is derived from an EMBL/GenBank/DDBJ whole genome shotgun (WGS) entry which is preliminary data.</text>
</comment>
<dbReference type="InterPro" id="IPR036188">
    <property type="entry name" value="FAD/NAD-bd_sf"/>
</dbReference>
<evidence type="ECO:0008006" key="3">
    <source>
        <dbReference type="Google" id="ProtNLM"/>
    </source>
</evidence>
<dbReference type="Proteomes" id="UP000614272">
    <property type="component" value="Unassembled WGS sequence"/>
</dbReference>